<evidence type="ECO:0000313" key="17">
    <source>
        <dbReference type="EMBL" id="ORY89472.1"/>
    </source>
</evidence>
<dbReference type="SUPFAM" id="SSF48208">
    <property type="entry name" value="Six-hairpin glycosidases"/>
    <property type="match status" value="1"/>
</dbReference>
<evidence type="ECO:0000256" key="9">
    <source>
        <dbReference type="ARBA" id="ARBA00023180"/>
    </source>
</evidence>
<comment type="subcellular location">
    <subcellularLocation>
        <location evidence="1 12">Endoplasmic reticulum membrane</location>
        <topology evidence="1 12">Single-pass type II membrane protein</topology>
    </subcellularLocation>
</comment>
<dbReference type="EC" id="3.2.1.106" evidence="11 12"/>
<dbReference type="Gene3D" id="2.70.98.110">
    <property type="entry name" value="Glycosyl hydrolase family 63, N-terminal domain"/>
    <property type="match status" value="1"/>
</dbReference>
<dbReference type="GO" id="GO:0004573">
    <property type="term" value="F:Glc3Man9GlcNAc2 oligosaccharide glucosidase activity"/>
    <property type="evidence" value="ECO:0007669"/>
    <property type="project" value="UniProtKB-UniRule"/>
</dbReference>
<accession>A0A1Y2G0R7</accession>
<gene>
    <name evidence="17" type="ORF">BCR35DRAFT_300674</name>
</gene>
<evidence type="ECO:0000256" key="14">
    <source>
        <dbReference type="SAM" id="SignalP"/>
    </source>
</evidence>
<keyword evidence="4 12" id="KW-0378">Hydrolase</keyword>
<keyword evidence="5 12" id="KW-0256">Endoplasmic reticulum</keyword>
<dbReference type="InterPro" id="IPR008928">
    <property type="entry name" value="6-hairpin_glycosidase_sf"/>
</dbReference>
<keyword evidence="9" id="KW-0325">Glycoprotein</keyword>
<evidence type="ECO:0000256" key="12">
    <source>
        <dbReference type="RuleBase" id="RU368089"/>
    </source>
</evidence>
<keyword evidence="14" id="KW-0732">Signal</keyword>
<protein>
    <recommendedName>
        <fullName evidence="11 12">Mannosyl-oligosaccharide glucosidase</fullName>
        <ecNumber evidence="11 12">3.2.1.106</ecNumber>
    </recommendedName>
</protein>
<evidence type="ECO:0000256" key="6">
    <source>
        <dbReference type="ARBA" id="ARBA00022968"/>
    </source>
</evidence>
<evidence type="ECO:0000256" key="8">
    <source>
        <dbReference type="ARBA" id="ARBA00023136"/>
    </source>
</evidence>
<evidence type="ECO:0000256" key="1">
    <source>
        <dbReference type="ARBA" id="ARBA00004648"/>
    </source>
</evidence>
<proteinExistence type="inferred from homology"/>
<dbReference type="InterPro" id="IPR031335">
    <property type="entry name" value="Glyco_hydro_63_C"/>
</dbReference>
<evidence type="ECO:0000256" key="13">
    <source>
        <dbReference type="SAM" id="MobiDB-lite"/>
    </source>
</evidence>
<feature type="compositionally biased region" description="Basic and acidic residues" evidence="13">
    <location>
        <begin position="383"/>
        <end position="397"/>
    </location>
</feature>
<sequence length="808" mass="90964">MRLLGLSTAVVALLATSAVAHGDHTHEHHEHHELPLDQALAAANQSLLWGTYRPNLYFGLRPRLPSSLLTGLLWFGAHDFLSYKKARHACDQGDGLVYTFTEHDGRGAAVQVVQDELNNVEMTMKFLKVPAQEGGGSWAVRISGKPLRPEHLSRISLVNYFGNDGPLGFFELLNDEDEEGLEGHVSLKGSANGLGDFTIRIEDSPDNEDIVRGPHADDFENRLERTHFYGAPVPAGQVWRAKDIFMNTIQANSHEVLKPYGKENPPDPALLFQLPDEVRYGANLFGFQRTYQGTWSTDIFFDSAVLPFKLDSPTLSAGLTASSGSFHGRFAATFPLSSTFTPAQVAFAEHITSNLLGGIGYFHGASIVDKNFAHEWDDEDEFEGGRGKQPKPELTEERELLTATPSRSFFPRGFYWDEGFHLLVVGAWDNDLSLTILADWINLIDTDGWVAREQILGEEARSKVPQQFQTQYPTYANPPTLSMAVTAYIDRLRKAGISLDDLETGAARGGGGLDSLHVDHPQLAKEYLTSIYAKLKLHYDWFRTSQRGQIREWGRRAHSRTEGYRWRGRTADHVLTSGLDDYPRARPPHIGELHLDLISWMGFFSRTMGEIAQFLGEEEDLAEFEGNYEAIVKNIEDLHWSEEKQMYCDASVDEDDESIHICHPGYISLFPFLLGLLPPSSPHLSSILDLMRDPEHLWSPYGIRSLSKQDEHFGKGEDYWRGPIWVQMNYMALSALYKTYAKQPGPNQIRAGEIYAELRTNVINNVFTEYERTGTVWEQYDAVTGEGKRSNPFTGWTSLVTLIMAEQY</sequence>
<comment type="similarity">
    <text evidence="2 12">Belongs to the glycosyl hydrolase 63 family.</text>
</comment>
<evidence type="ECO:0000313" key="18">
    <source>
        <dbReference type="Proteomes" id="UP000193467"/>
    </source>
</evidence>
<dbReference type="InterPro" id="IPR038518">
    <property type="entry name" value="Glyco_hydro_63N_sf"/>
</dbReference>
<evidence type="ECO:0000256" key="4">
    <source>
        <dbReference type="ARBA" id="ARBA00022801"/>
    </source>
</evidence>
<dbReference type="AlphaFoldDB" id="A0A1Y2G0R7"/>
<evidence type="ECO:0000259" key="15">
    <source>
        <dbReference type="Pfam" id="PF03200"/>
    </source>
</evidence>
<feature type="domain" description="Glycosyl hydrolase family 63 N-terminal" evidence="16">
    <location>
        <begin position="46"/>
        <end position="271"/>
    </location>
</feature>
<dbReference type="InParanoid" id="A0A1Y2G0R7"/>
<feature type="domain" description="Glycosyl hydrolase family 63 C-terminal" evidence="15">
    <location>
        <begin position="315"/>
        <end position="806"/>
    </location>
</feature>
<dbReference type="InterPro" id="IPR012341">
    <property type="entry name" value="6hp_glycosidase-like_sf"/>
</dbReference>
<dbReference type="GO" id="GO:0009311">
    <property type="term" value="P:oligosaccharide metabolic process"/>
    <property type="evidence" value="ECO:0007669"/>
    <property type="project" value="UniProtKB-UniRule"/>
</dbReference>
<dbReference type="PANTHER" id="PTHR10412:SF11">
    <property type="entry name" value="MANNOSYL-OLIGOSACCHARIDE GLUCOSIDASE"/>
    <property type="match status" value="1"/>
</dbReference>
<dbReference type="Pfam" id="PF16923">
    <property type="entry name" value="Glyco_hydro_63N"/>
    <property type="match status" value="1"/>
</dbReference>
<dbReference type="Gene3D" id="1.50.10.10">
    <property type="match status" value="1"/>
</dbReference>
<keyword evidence="6" id="KW-0735">Signal-anchor</keyword>
<keyword evidence="8" id="KW-0472">Membrane</keyword>
<feature type="chain" id="PRO_5012621256" description="Mannosyl-oligosaccharide glucosidase" evidence="14">
    <location>
        <begin position="23"/>
        <end position="808"/>
    </location>
</feature>
<name>A0A1Y2G0R7_9BASI</name>
<evidence type="ECO:0000256" key="7">
    <source>
        <dbReference type="ARBA" id="ARBA00022989"/>
    </source>
</evidence>
<keyword evidence="7" id="KW-1133">Transmembrane helix</keyword>
<dbReference type="STRING" id="106004.A0A1Y2G0R7"/>
<evidence type="ECO:0000256" key="5">
    <source>
        <dbReference type="ARBA" id="ARBA00022824"/>
    </source>
</evidence>
<dbReference type="Proteomes" id="UP000193467">
    <property type="component" value="Unassembled WGS sequence"/>
</dbReference>
<dbReference type="EMBL" id="MCGR01000006">
    <property type="protein sequence ID" value="ORY89472.1"/>
    <property type="molecule type" value="Genomic_DNA"/>
</dbReference>
<dbReference type="FunCoup" id="A0A1Y2G0R7">
    <property type="interactions" value="398"/>
</dbReference>
<dbReference type="GO" id="GO:0006487">
    <property type="term" value="P:protein N-linked glycosylation"/>
    <property type="evidence" value="ECO:0007669"/>
    <property type="project" value="UniProtKB-UniRule"/>
</dbReference>
<organism evidence="17 18">
    <name type="scientific">Leucosporidium creatinivorum</name>
    <dbReference type="NCBI Taxonomy" id="106004"/>
    <lineage>
        <taxon>Eukaryota</taxon>
        <taxon>Fungi</taxon>
        <taxon>Dikarya</taxon>
        <taxon>Basidiomycota</taxon>
        <taxon>Pucciniomycotina</taxon>
        <taxon>Microbotryomycetes</taxon>
        <taxon>Leucosporidiales</taxon>
        <taxon>Leucosporidium</taxon>
    </lineage>
</organism>
<dbReference type="PANTHER" id="PTHR10412">
    <property type="entry name" value="MANNOSYL-OLIGOSACCHARIDE GLUCOSIDASE"/>
    <property type="match status" value="1"/>
</dbReference>
<keyword evidence="3" id="KW-0812">Transmembrane</keyword>
<dbReference type="GO" id="GO:0005789">
    <property type="term" value="C:endoplasmic reticulum membrane"/>
    <property type="evidence" value="ECO:0007669"/>
    <property type="project" value="UniProtKB-SubCell"/>
</dbReference>
<feature type="signal peptide" evidence="14">
    <location>
        <begin position="1"/>
        <end position="22"/>
    </location>
</feature>
<reference evidence="17 18" key="1">
    <citation type="submission" date="2016-07" db="EMBL/GenBank/DDBJ databases">
        <title>Pervasive Adenine N6-methylation of Active Genes in Fungi.</title>
        <authorList>
            <consortium name="DOE Joint Genome Institute"/>
            <person name="Mondo S.J."/>
            <person name="Dannebaum R.O."/>
            <person name="Kuo R.C."/>
            <person name="Labutti K."/>
            <person name="Haridas S."/>
            <person name="Kuo A."/>
            <person name="Salamov A."/>
            <person name="Ahrendt S.R."/>
            <person name="Lipzen A."/>
            <person name="Sullivan W."/>
            <person name="Andreopoulos W.B."/>
            <person name="Clum A."/>
            <person name="Lindquist E."/>
            <person name="Daum C."/>
            <person name="Ramamoorthy G.K."/>
            <person name="Gryganskyi A."/>
            <person name="Culley D."/>
            <person name="Magnuson J.K."/>
            <person name="James T.Y."/>
            <person name="O'Malley M.A."/>
            <person name="Stajich J.E."/>
            <person name="Spatafora J.W."/>
            <person name="Visel A."/>
            <person name="Grigoriev I.V."/>
        </authorList>
    </citation>
    <scope>NUCLEOTIDE SEQUENCE [LARGE SCALE GENOMIC DNA]</scope>
    <source>
        <strain evidence="17 18">62-1032</strain>
    </source>
</reference>
<evidence type="ECO:0000256" key="2">
    <source>
        <dbReference type="ARBA" id="ARBA00010833"/>
    </source>
</evidence>
<evidence type="ECO:0000256" key="10">
    <source>
        <dbReference type="ARBA" id="ARBA00023295"/>
    </source>
</evidence>
<dbReference type="InterPro" id="IPR031631">
    <property type="entry name" value="Glyco_hydro_63N"/>
</dbReference>
<comment type="caution">
    <text evidence="17">The sequence shown here is derived from an EMBL/GenBank/DDBJ whole genome shotgun (WGS) entry which is preliminary data.</text>
</comment>
<comment type="function">
    <text evidence="12">Cleaves the distal alpha 1,2-linked glucose residue from the Glc(3)Man(9)GlcNAc(2) oligosaccharide precursor.</text>
</comment>
<dbReference type="InterPro" id="IPR004888">
    <property type="entry name" value="Glycoside_hydrolase_63"/>
</dbReference>
<evidence type="ECO:0000256" key="3">
    <source>
        <dbReference type="ARBA" id="ARBA00022692"/>
    </source>
</evidence>
<keyword evidence="18" id="KW-1185">Reference proteome</keyword>
<dbReference type="Pfam" id="PF03200">
    <property type="entry name" value="Glyco_hydro_63"/>
    <property type="match status" value="1"/>
</dbReference>
<evidence type="ECO:0000259" key="16">
    <source>
        <dbReference type="Pfam" id="PF16923"/>
    </source>
</evidence>
<evidence type="ECO:0000256" key="11">
    <source>
        <dbReference type="ARBA" id="ARBA00038888"/>
    </source>
</evidence>
<comment type="catalytic activity">
    <reaction evidence="12">
        <text>N(4)-(alpha-D-Glc-(1-&gt;2)-alpha-D-Glc-(1-&gt;3)-alpha-D-Glc-(1-&gt;3)-alpha-D-Man-(1-&gt;2)-alpha-D-Man-(1-&gt;2)-alpha-D-Man-(1-&gt;3)-[alpha-D-Man-(1-&gt;2)-alpha-D-Man-(1-&gt;3)-[alpha-D-Man-(1-&gt;2)-alpha-D-Man-(1-&gt;6)]-alpha-D-Man-(1-&gt;6)]-beta-D-Man-(1-&gt;4)-beta-D-GlcNAc-(1-&gt;4)-beta-D-GlcNAc)-L-asparaginyl-[protein] + H2O = N(4)-(alpha-D-Glc-(1-&gt;3)-alpha-D-Glc-(1-&gt;3)-alpha-D-Man-(1-&gt;2)-alpha-D-Man-(1-&gt;2)-alpha-D-Man-(1-&gt;3)-[alpha-D-Man-(1-&gt;2)-alpha-D-Man-(1-&gt;3)-[alpha-D-Man-(1-&gt;2)-alpha-D-Man-(1-&gt;6)]-alpha-D-Man-(1-&gt;6)]-beta-D-Man-(1-&gt;4)-beta-D-GlcNAc-(1-&gt;4)-beta-D-GlcNAc)-L-asparaginyl-[protein] + beta-D-glucose</text>
        <dbReference type="Rhea" id="RHEA:55988"/>
        <dbReference type="Rhea" id="RHEA-COMP:12806"/>
        <dbReference type="Rhea" id="RHEA-COMP:14355"/>
        <dbReference type="ChEBI" id="CHEBI:15377"/>
        <dbReference type="ChEBI" id="CHEBI:15903"/>
        <dbReference type="ChEBI" id="CHEBI:59082"/>
        <dbReference type="ChEBI" id="CHEBI:132537"/>
        <dbReference type="EC" id="3.2.1.106"/>
    </reaction>
</comment>
<keyword evidence="10 12" id="KW-0326">Glycosidase</keyword>
<dbReference type="OrthoDB" id="410058at2759"/>
<feature type="region of interest" description="Disordered" evidence="13">
    <location>
        <begin position="378"/>
        <end position="397"/>
    </location>
</feature>